<sequence>MARIRNFEYRFRSFGMEPTVGDFQRFYQLNVSMGLFSFRQRDGSHKLMVPPKGLTKWKTKFFYVKAAAITSRLTFRNVTDTIITENISLPKAETVDWFPKLQTLGWVKLDNSQLWVLQMILGRMSRSAMPVVRDKSGEDAPLWRMFHPNFMGKVVTVACEDGEEGFNVTIRGNFRVPEQAALEAELPQGKVIGILGPRGP</sequence>
<comment type="caution">
    <text evidence="1">The sequence shown here is derived from an EMBL/GenBank/DDBJ whole genome shotgun (WGS) entry which is preliminary data.</text>
</comment>
<dbReference type="EMBL" id="MNCJ02000329">
    <property type="protein sequence ID" value="KAF5767667.1"/>
    <property type="molecule type" value="Genomic_DNA"/>
</dbReference>
<evidence type="ECO:0000313" key="2">
    <source>
        <dbReference type="Proteomes" id="UP000215914"/>
    </source>
</evidence>
<evidence type="ECO:0000313" key="1">
    <source>
        <dbReference type="EMBL" id="KAF5767667.1"/>
    </source>
</evidence>
<name>A0A9K3H4Y4_HELAN</name>
<dbReference type="PANTHER" id="PTHR31099:SF49">
    <property type="entry name" value="MYOSIN HEAVY CHAIN-LIKE PROTEIN"/>
    <property type="match status" value="1"/>
</dbReference>
<reference evidence="1" key="1">
    <citation type="journal article" date="2017" name="Nature">
        <title>The sunflower genome provides insights into oil metabolism, flowering and Asterid evolution.</title>
        <authorList>
            <person name="Badouin H."/>
            <person name="Gouzy J."/>
            <person name="Grassa C.J."/>
            <person name="Murat F."/>
            <person name="Staton S.E."/>
            <person name="Cottret L."/>
            <person name="Lelandais-Briere C."/>
            <person name="Owens G.L."/>
            <person name="Carrere S."/>
            <person name="Mayjonade B."/>
            <person name="Legrand L."/>
            <person name="Gill N."/>
            <person name="Kane N.C."/>
            <person name="Bowers J.E."/>
            <person name="Hubner S."/>
            <person name="Bellec A."/>
            <person name="Berard A."/>
            <person name="Berges H."/>
            <person name="Blanchet N."/>
            <person name="Boniface M.C."/>
            <person name="Brunel D."/>
            <person name="Catrice O."/>
            <person name="Chaidir N."/>
            <person name="Claudel C."/>
            <person name="Donnadieu C."/>
            <person name="Faraut T."/>
            <person name="Fievet G."/>
            <person name="Helmstetter N."/>
            <person name="King M."/>
            <person name="Knapp S.J."/>
            <person name="Lai Z."/>
            <person name="Le Paslier M.C."/>
            <person name="Lippi Y."/>
            <person name="Lorenzon L."/>
            <person name="Mandel J.R."/>
            <person name="Marage G."/>
            <person name="Marchand G."/>
            <person name="Marquand E."/>
            <person name="Bret-Mestries E."/>
            <person name="Morien E."/>
            <person name="Nambeesan S."/>
            <person name="Nguyen T."/>
            <person name="Pegot-Espagnet P."/>
            <person name="Pouilly N."/>
            <person name="Raftis F."/>
            <person name="Sallet E."/>
            <person name="Schiex T."/>
            <person name="Thomas J."/>
            <person name="Vandecasteele C."/>
            <person name="Vares D."/>
            <person name="Vear F."/>
            <person name="Vautrin S."/>
            <person name="Crespi M."/>
            <person name="Mangin B."/>
            <person name="Burke J.M."/>
            <person name="Salse J."/>
            <person name="Munos S."/>
            <person name="Vincourt P."/>
            <person name="Rieseberg L.H."/>
            <person name="Langlade N.B."/>
        </authorList>
    </citation>
    <scope>NUCLEOTIDE SEQUENCE</scope>
    <source>
        <tissue evidence="1">Leaves</tissue>
    </source>
</reference>
<protein>
    <submittedName>
        <fullName evidence="1">Uncharacterized protein</fullName>
    </submittedName>
</protein>
<proteinExistence type="predicted"/>
<gene>
    <name evidence="1" type="ORF">HanXRQr2_Chr14g0627071</name>
</gene>
<dbReference type="AlphaFoldDB" id="A0A9K3H4Y4"/>
<organism evidence="1 2">
    <name type="scientific">Helianthus annuus</name>
    <name type="common">Common sunflower</name>
    <dbReference type="NCBI Taxonomy" id="4232"/>
    <lineage>
        <taxon>Eukaryota</taxon>
        <taxon>Viridiplantae</taxon>
        <taxon>Streptophyta</taxon>
        <taxon>Embryophyta</taxon>
        <taxon>Tracheophyta</taxon>
        <taxon>Spermatophyta</taxon>
        <taxon>Magnoliopsida</taxon>
        <taxon>eudicotyledons</taxon>
        <taxon>Gunneridae</taxon>
        <taxon>Pentapetalae</taxon>
        <taxon>asterids</taxon>
        <taxon>campanulids</taxon>
        <taxon>Asterales</taxon>
        <taxon>Asteraceae</taxon>
        <taxon>Asteroideae</taxon>
        <taxon>Heliantheae alliance</taxon>
        <taxon>Heliantheae</taxon>
        <taxon>Helianthus</taxon>
    </lineage>
</organism>
<dbReference type="PANTHER" id="PTHR31099">
    <property type="entry name" value="OS06G0165300 PROTEIN"/>
    <property type="match status" value="1"/>
</dbReference>
<accession>A0A9K3H4Y4</accession>
<reference evidence="1" key="2">
    <citation type="submission" date="2020-06" db="EMBL/GenBank/DDBJ databases">
        <title>Helianthus annuus Genome sequencing and assembly Release 2.</title>
        <authorList>
            <person name="Gouzy J."/>
            <person name="Langlade N."/>
            <person name="Munos S."/>
        </authorList>
    </citation>
    <scope>NUCLEOTIDE SEQUENCE</scope>
    <source>
        <tissue evidence="1">Leaves</tissue>
    </source>
</reference>
<dbReference type="Proteomes" id="UP000215914">
    <property type="component" value="Unassembled WGS sequence"/>
</dbReference>
<dbReference type="Gramene" id="mRNA:HanXRQr2_Chr14g0627071">
    <property type="protein sequence ID" value="mRNA:HanXRQr2_Chr14g0627071"/>
    <property type="gene ID" value="HanXRQr2_Chr14g0627071"/>
</dbReference>
<keyword evidence="2" id="KW-1185">Reference proteome</keyword>